<dbReference type="EMBL" id="CP000828">
    <property type="protein sequence ID" value="ABW27251.1"/>
    <property type="molecule type" value="Genomic_DNA"/>
</dbReference>
<evidence type="ECO:0000313" key="4">
    <source>
        <dbReference type="EMBL" id="ABW27251.1"/>
    </source>
</evidence>
<feature type="domain" description="Glycosyl transferase family 1" evidence="2">
    <location>
        <begin position="196"/>
        <end position="343"/>
    </location>
</feature>
<dbReference type="SUPFAM" id="SSF53756">
    <property type="entry name" value="UDP-Glycosyltransferase/glycogen phosphorylase"/>
    <property type="match status" value="1"/>
</dbReference>
<keyword evidence="1 4" id="KW-0808">Transferase</keyword>
<proteinExistence type="predicted"/>
<dbReference type="NCBIfam" id="TIGR04047">
    <property type="entry name" value="MSMEG_0565_glyc"/>
    <property type="match status" value="1"/>
</dbReference>
<dbReference type="KEGG" id="amr:AM1_2239"/>
<evidence type="ECO:0000259" key="3">
    <source>
        <dbReference type="Pfam" id="PF13439"/>
    </source>
</evidence>
<reference evidence="4 5" key="1">
    <citation type="journal article" date="2008" name="Proc. Natl. Acad. Sci. U.S.A.">
        <title>Niche adaptation and genome expansion in the chlorophyll d-producing cyanobacterium Acaryochloris marina.</title>
        <authorList>
            <person name="Swingley W.D."/>
            <person name="Chen M."/>
            <person name="Cheung P.C."/>
            <person name="Conrad A.L."/>
            <person name="Dejesa L.C."/>
            <person name="Hao J."/>
            <person name="Honchak B.M."/>
            <person name="Karbach L.E."/>
            <person name="Kurdoglu A."/>
            <person name="Lahiri S."/>
            <person name="Mastrian S.D."/>
            <person name="Miyashita H."/>
            <person name="Page L."/>
            <person name="Ramakrishna P."/>
            <person name="Satoh S."/>
            <person name="Sattley W.M."/>
            <person name="Shimada Y."/>
            <person name="Taylor H.L."/>
            <person name="Tomo T."/>
            <person name="Tsuchiya T."/>
            <person name="Wang Z.T."/>
            <person name="Raymond J."/>
            <person name="Mimuro M."/>
            <person name="Blankenship R.E."/>
            <person name="Touchman J.W."/>
        </authorList>
    </citation>
    <scope>NUCLEOTIDE SEQUENCE [LARGE SCALE GENOMIC DNA]</scope>
    <source>
        <strain evidence="5">MBIC 11017</strain>
    </source>
</reference>
<feature type="domain" description="Glycosyltransferase subfamily 4-like N-terminal" evidence="3">
    <location>
        <begin position="18"/>
        <end position="177"/>
    </location>
</feature>
<dbReference type="CDD" id="cd03801">
    <property type="entry name" value="GT4_PimA-like"/>
    <property type="match status" value="1"/>
</dbReference>
<dbReference type="GO" id="GO:0009103">
    <property type="term" value="P:lipopolysaccharide biosynthetic process"/>
    <property type="evidence" value="ECO:0007669"/>
    <property type="project" value="TreeGrafter"/>
</dbReference>
<evidence type="ECO:0000313" key="5">
    <source>
        <dbReference type="Proteomes" id="UP000000268"/>
    </source>
</evidence>
<dbReference type="PANTHER" id="PTHR46401:SF2">
    <property type="entry name" value="GLYCOSYLTRANSFERASE WBBK-RELATED"/>
    <property type="match status" value="1"/>
</dbReference>
<evidence type="ECO:0000256" key="1">
    <source>
        <dbReference type="ARBA" id="ARBA00022679"/>
    </source>
</evidence>
<dbReference type="HOGENOM" id="CLU_009583_27_6_3"/>
<dbReference type="Pfam" id="PF13439">
    <property type="entry name" value="Glyco_transf_4"/>
    <property type="match status" value="1"/>
</dbReference>
<dbReference type="InterPro" id="IPR023986">
    <property type="entry name" value="GlycosylTfrase_MSMEG0565"/>
</dbReference>
<dbReference type="Proteomes" id="UP000000268">
    <property type="component" value="Chromosome"/>
</dbReference>
<accession>B0C0Z2</accession>
<sequence>MSAAPLSIALLTYATKPRGSVIHTLELAAALTALGHQVYVYALDKDGKGFERILPHPVQLIPAQAAPSDIDALIQQRIQEFVSFLGAHPHKHDIYHAQDCISVNALMQLRQTQHLPHVVRTVHHIEDFQSLYLQQCQDRSIRDPDLCLCVSDYWQERLVTEYHITAPRVTNGVNLERFSLIPTGQESVLKEALGLHGSPIYLTVGGIEPRKNSIRLLTAFAQVLQNRPQAQLVIAGGATLFDYQAYRDQFFQQVQTLQIDIGRSLILPGVVPDADLPVLYRCADAFCFPSLKEGWGLVVLEAIASGLPLLLSDQPPFTEFLGREQAVWVNPQDPDQMAKGMLSLDPTYGSVYLSSATPILDQYSWHQSALSHVEQYQRLRANHQE</sequence>
<evidence type="ECO:0000259" key="2">
    <source>
        <dbReference type="Pfam" id="PF00534"/>
    </source>
</evidence>
<keyword evidence="5" id="KW-1185">Reference proteome</keyword>
<dbReference type="Pfam" id="PF00534">
    <property type="entry name" value="Glycos_transf_1"/>
    <property type="match status" value="1"/>
</dbReference>
<dbReference type="GO" id="GO:0016757">
    <property type="term" value="F:glycosyltransferase activity"/>
    <property type="evidence" value="ECO:0007669"/>
    <property type="project" value="InterPro"/>
</dbReference>
<dbReference type="CAZy" id="GT4">
    <property type="family name" value="Glycosyltransferase Family 4"/>
</dbReference>
<dbReference type="OrthoDB" id="503519at2"/>
<gene>
    <name evidence="4" type="ordered locus">AM1_2239</name>
</gene>
<protein>
    <submittedName>
        <fullName evidence="4">Glycosyl transferase, group 1, putative</fullName>
    </submittedName>
</protein>
<dbReference type="AlphaFoldDB" id="B0C0Z2"/>
<dbReference type="RefSeq" id="WP_012162727.1">
    <property type="nucleotide sequence ID" value="NC_009925.1"/>
</dbReference>
<dbReference type="eggNOG" id="COG0438">
    <property type="taxonomic scope" value="Bacteria"/>
</dbReference>
<dbReference type="PANTHER" id="PTHR46401">
    <property type="entry name" value="GLYCOSYLTRANSFERASE WBBK-RELATED"/>
    <property type="match status" value="1"/>
</dbReference>
<dbReference type="InterPro" id="IPR001296">
    <property type="entry name" value="Glyco_trans_1"/>
</dbReference>
<dbReference type="Gene3D" id="3.40.50.2000">
    <property type="entry name" value="Glycogen Phosphorylase B"/>
    <property type="match status" value="2"/>
</dbReference>
<dbReference type="InterPro" id="IPR028098">
    <property type="entry name" value="Glyco_trans_4-like_N"/>
</dbReference>
<dbReference type="STRING" id="329726.AM1_2239"/>
<name>B0C0Z2_ACAM1</name>
<organism evidence="4 5">
    <name type="scientific">Acaryochloris marina (strain MBIC 11017)</name>
    <dbReference type="NCBI Taxonomy" id="329726"/>
    <lineage>
        <taxon>Bacteria</taxon>
        <taxon>Bacillati</taxon>
        <taxon>Cyanobacteriota</taxon>
        <taxon>Cyanophyceae</taxon>
        <taxon>Acaryochloridales</taxon>
        <taxon>Acaryochloridaceae</taxon>
        <taxon>Acaryochloris</taxon>
    </lineage>
</organism>